<feature type="transmembrane region" description="Helical" evidence="4">
    <location>
        <begin position="168"/>
        <end position="188"/>
    </location>
</feature>
<accession>A0A0A1TKJ4</accession>
<keyword evidence="4" id="KW-0812">Transmembrane</keyword>
<reference evidence="6 7" key="1">
    <citation type="journal article" date="2015" name="Genome Announc.">
        <title>Draft Genome Sequence and Gene Annotation of the Entomopathogenic Fungus Verticillium hemipterigenum.</title>
        <authorList>
            <person name="Horn F."/>
            <person name="Habel A."/>
            <person name="Scharf D.H."/>
            <person name="Dworschak J."/>
            <person name="Brakhage A.A."/>
            <person name="Guthke R."/>
            <person name="Hertweck C."/>
            <person name="Linde J."/>
        </authorList>
    </citation>
    <scope>NUCLEOTIDE SEQUENCE [LARGE SCALE GENOMIC DNA]</scope>
</reference>
<dbReference type="InterPro" id="IPR011701">
    <property type="entry name" value="MFS"/>
</dbReference>
<feature type="transmembrane region" description="Helical" evidence="4">
    <location>
        <begin position="40"/>
        <end position="61"/>
    </location>
</feature>
<dbReference type="GO" id="GO:0022857">
    <property type="term" value="F:transmembrane transporter activity"/>
    <property type="evidence" value="ECO:0007669"/>
    <property type="project" value="InterPro"/>
</dbReference>
<name>A0A0A1TKJ4_9HYPO</name>
<feature type="transmembrane region" description="Helical" evidence="4">
    <location>
        <begin position="81"/>
        <end position="103"/>
    </location>
</feature>
<feature type="transmembrane region" description="Helical" evidence="4">
    <location>
        <begin position="363"/>
        <end position="380"/>
    </location>
</feature>
<feature type="domain" description="Major facilitator superfamily (MFS) profile" evidence="5">
    <location>
        <begin position="39"/>
        <end position="421"/>
    </location>
</feature>
<gene>
    <name evidence="6" type="ORF">VHEMI06215</name>
</gene>
<dbReference type="PANTHER" id="PTHR11360">
    <property type="entry name" value="MONOCARBOXYLATE TRANSPORTER"/>
    <property type="match status" value="1"/>
</dbReference>
<dbReference type="EMBL" id="CDHN01000003">
    <property type="protein sequence ID" value="CEJ90427.1"/>
    <property type="molecule type" value="Genomic_DNA"/>
</dbReference>
<evidence type="ECO:0000256" key="4">
    <source>
        <dbReference type="SAM" id="Phobius"/>
    </source>
</evidence>
<feature type="transmembrane region" description="Helical" evidence="4">
    <location>
        <begin position="276"/>
        <end position="294"/>
    </location>
</feature>
<organism evidence="6 7">
    <name type="scientific">[Torrubiella] hemipterigena</name>
    <dbReference type="NCBI Taxonomy" id="1531966"/>
    <lineage>
        <taxon>Eukaryota</taxon>
        <taxon>Fungi</taxon>
        <taxon>Dikarya</taxon>
        <taxon>Ascomycota</taxon>
        <taxon>Pezizomycotina</taxon>
        <taxon>Sordariomycetes</taxon>
        <taxon>Hypocreomycetidae</taxon>
        <taxon>Hypocreales</taxon>
        <taxon>Clavicipitaceae</taxon>
        <taxon>Clavicipitaceae incertae sedis</taxon>
        <taxon>'Torrubiella' clade</taxon>
    </lineage>
</organism>
<dbReference type="SUPFAM" id="SSF103473">
    <property type="entry name" value="MFS general substrate transporter"/>
    <property type="match status" value="1"/>
</dbReference>
<dbReference type="Proteomes" id="UP000039046">
    <property type="component" value="Unassembled WGS sequence"/>
</dbReference>
<feature type="transmembrane region" description="Helical" evidence="4">
    <location>
        <begin position="400"/>
        <end position="419"/>
    </location>
</feature>
<dbReference type="InterPro" id="IPR020846">
    <property type="entry name" value="MFS_dom"/>
</dbReference>
<keyword evidence="4" id="KW-1133">Transmembrane helix</keyword>
<protein>
    <recommendedName>
        <fullName evidence="5">Major facilitator superfamily (MFS) profile domain-containing protein</fullName>
    </recommendedName>
</protein>
<dbReference type="OrthoDB" id="537444at2759"/>
<keyword evidence="7" id="KW-1185">Reference proteome</keyword>
<dbReference type="Pfam" id="PF07690">
    <property type="entry name" value="MFS_1"/>
    <property type="match status" value="1"/>
</dbReference>
<dbReference type="InterPro" id="IPR050327">
    <property type="entry name" value="Proton-linked_MCT"/>
</dbReference>
<feature type="region of interest" description="Disordered" evidence="3">
    <location>
        <begin position="1"/>
        <end position="29"/>
    </location>
</feature>
<dbReference type="HOGENOM" id="CLU_001265_1_1_1"/>
<evidence type="ECO:0000256" key="2">
    <source>
        <dbReference type="ARBA" id="ARBA00006727"/>
    </source>
</evidence>
<evidence type="ECO:0000256" key="1">
    <source>
        <dbReference type="ARBA" id="ARBA00004141"/>
    </source>
</evidence>
<comment type="subcellular location">
    <subcellularLocation>
        <location evidence="1">Membrane</location>
        <topology evidence="1">Multi-pass membrane protein</topology>
    </subcellularLocation>
</comment>
<dbReference type="PANTHER" id="PTHR11360:SF319">
    <property type="entry name" value="MAJOR FACILITATOR SUPERFAMILY (MFS) PROFILE DOMAIN-CONTAINING PROTEIN"/>
    <property type="match status" value="1"/>
</dbReference>
<sequence length="428" mass="45812">MSSSAPTSTSYEADVHSSDGKSPDLEKVQTSDFPDGGTKAWLVAAGAAVAMFSTMGFVNSFGIFQSYYKTNQLPHETNDNIAWIGSIQAWLMFCTGIVAGPLTDRYGPWIIRPAAVVYLFGIMMTSLCTKYWQFMLAQGIVTGIGNGFVMFPTFAVVPQWFDKKRGAALGMTIAGSSVGAIVLPILLSNLLTHTNLGFGWSVRILGFFLMPFLIFACLTVKSRLPPRKTRFLFPEAFKQHMYVLLILAAFCTMVGMFVPLFLISSFAITRGVDPSLAFYLVAILNGASFFGRVIPGIMGDKVGRINVFVGAALATGIVCFCWPHASNTGGIIAVAVVFGFCSGAIISGFSTALTLCVENPKNMGTYMGMGMALASFSSILGPPVAGHLLDTYHGFNQVSYFAGALTIAGGLFATVAKYYSPVGLFGRT</sequence>
<evidence type="ECO:0000313" key="7">
    <source>
        <dbReference type="Proteomes" id="UP000039046"/>
    </source>
</evidence>
<dbReference type="CDD" id="cd17352">
    <property type="entry name" value="MFS_MCT_SLC16"/>
    <property type="match status" value="1"/>
</dbReference>
<feature type="transmembrane region" description="Helical" evidence="4">
    <location>
        <begin position="331"/>
        <end position="356"/>
    </location>
</feature>
<dbReference type="AlphaFoldDB" id="A0A0A1TKJ4"/>
<dbReference type="Gene3D" id="1.20.1250.20">
    <property type="entry name" value="MFS general substrate transporter like domains"/>
    <property type="match status" value="2"/>
</dbReference>
<dbReference type="GO" id="GO:0016020">
    <property type="term" value="C:membrane"/>
    <property type="evidence" value="ECO:0007669"/>
    <property type="project" value="UniProtKB-SubCell"/>
</dbReference>
<evidence type="ECO:0000313" key="6">
    <source>
        <dbReference type="EMBL" id="CEJ90427.1"/>
    </source>
</evidence>
<feature type="transmembrane region" description="Helical" evidence="4">
    <location>
        <begin position="200"/>
        <end position="220"/>
    </location>
</feature>
<evidence type="ECO:0000256" key="3">
    <source>
        <dbReference type="SAM" id="MobiDB-lite"/>
    </source>
</evidence>
<feature type="compositionally biased region" description="Polar residues" evidence="3">
    <location>
        <begin position="1"/>
        <end position="11"/>
    </location>
</feature>
<dbReference type="PROSITE" id="PS50850">
    <property type="entry name" value="MFS"/>
    <property type="match status" value="1"/>
</dbReference>
<feature type="transmembrane region" description="Helical" evidence="4">
    <location>
        <begin position="140"/>
        <end position="161"/>
    </location>
</feature>
<comment type="similarity">
    <text evidence="2">Belongs to the major facilitator superfamily. Monocarboxylate porter (TC 2.A.1.13) family.</text>
</comment>
<evidence type="ECO:0000259" key="5">
    <source>
        <dbReference type="PROSITE" id="PS50850"/>
    </source>
</evidence>
<dbReference type="InterPro" id="IPR036259">
    <property type="entry name" value="MFS_trans_sf"/>
</dbReference>
<proteinExistence type="inferred from homology"/>
<feature type="compositionally biased region" description="Basic and acidic residues" evidence="3">
    <location>
        <begin position="13"/>
        <end position="29"/>
    </location>
</feature>
<keyword evidence="4" id="KW-0472">Membrane</keyword>
<feature type="transmembrane region" description="Helical" evidence="4">
    <location>
        <begin position="241"/>
        <end position="264"/>
    </location>
</feature>
<feature type="transmembrane region" description="Helical" evidence="4">
    <location>
        <begin position="306"/>
        <end position="325"/>
    </location>
</feature>